<reference evidence="4 5" key="1">
    <citation type="submission" date="2022-04" db="EMBL/GenBank/DDBJ databases">
        <title>The arsenic-methylating capacity of Chitinophaga filiformis YT5 during chitin decomposition.</title>
        <authorList>
            <person name="Chen G."/>
            <person name="Liang Y."/>
        </authorList>
    </citation>
    <scope>NUCLEOTIDE SEQUENCE [LARGE SCALE GENOMIC DNA]</scope>
    <source>
        <strain evidence="4 5">YT5</strain>
    </source>
</reference>
<name>A0ABY4I1J5_CHIFI</name>
<dbReference type="Pfam" id="PF00106">
    <property type="entry name" value="adh_short"/>
    <property type="match status" value="1"/>
</dbReference>
<sequence>MMKVSLITGASGGIGKAFAECLAVEKHNLVLVARSEQKLKTLCKQLSDRHQIAAYYIVADLSKPGSDQVIADEIVKRNVEVNWLINNAGGGAGGDILEYSLEDYRNMMLLNMNAVVALTYRFLPQMRASKSGTIINVGSMASFGPIPYMNVYAATKGFVKYFTQALWEENRLYGIRTMLLCPGATETGFFIAAKIGEDRKGSFSTKRMETPEQVVTAAMNGLRKNKLITISGLHNKLAWFATTLVPVRVGLKIFGNMMRKSLNLNSH</sequence>
<dbReference type="InterPro" id="IPR036291">
    <property type="entry name" value="NAD(P)-bd_dom_sf"/>
</dbReference>
<keyword evidence="5" id="KW-1185">Reference proteome</keyword>
<protein>
    <submittedName>
        <fullName evidence="4">SDR family oxidoreductase</fullName>
    </submittedName>
</protein>
<evidence type="ECO:0000313" key="5">
    <source>
        <dbReference type="Proteomes" id="UP000830198"/>
    </source>
</evidence>
<proteinExistence type="inferred from homology"/>
<dbReference type="PANTHER" id="PTHR44196">
    <property type="entry name" value="DEHYDROGENASE/REDUCTASE SDR FAMILY MEMBER 7B"/>
    <property type="match status" value="1"/>
</dbReference>
<dbReference type="PIRSF" id="PIRSF000126">
    <property type="entry name" value="11-beta-HSD1"/>
    <property type="match status" value="1"/>
</dbReference>
<dbReference type="EMBL" id="CP095855">
    <property type="protein sequence ID" value="UPK69038.1"/>
    <property type="molecule type" value="Genomic_DNA"/>
</dbReference>
<dbReference type="PRINTS" id="PR00080">
    <property type="entry name" value="SDRFAMILY"/>
</dbReference>
<dbReference type="Gene3D" id="3.40.50.720">
    <property type="entry name" value="NAD(P)-binding Rossmann-like Domain"/>
    <property type="match status" value="1"/>
</dbReference>
<gene>
    <name evidence="4" type="ORF">MYF79_29200</name>
</gene>
<dbReference type="Proteomes" id="UP000830198">
    <property type="component" value="Chromosome"/>
</dbReference>
<evidence type="ECO:0000313" key="4">
    <source>
        <dbReference type="EMBL" id="UPK69038.1"/>
    </source>
</evidence>
<evidence type="ECO:0000256" key="1">
    <source>
        <dbReference type="ARBA" id="ARBA00006484"/>
    </source>
</evidence>
<comment type="similarity">
    <text evidence="1 3">Belongs to the short-chain dehydrogenases/reductases (SDR) family.</text>
</comment>
<keyword evidence="2" id="KW-0560">Oxidoreductase</keyword>
<dbReference type="CDD" id="cd05233">
    <property type="entry name" value="SDR_c"/>
    <property type="match status" value="1"/>
</dbReference>
<evidence type="ECO:0000256" key="2">
    <source>
        <dbReference type="ARBA" id="ARBA00023002"/>
    </source>
</evidence>
<organism evidence="4 5">
    <name type="scientific">Chitinophaga filiformis</name>
    <name type="common">Myxococcus filiformis</name>
    <name type="synonym">Flexibacter filiformis</name>
    <dbReference type="NCBI Taxonomy" id="104663"/>
    <lineage>
        <taxon>Bacteria</taxon>
        <taxon>Pseudomonadati</taxon>
        <taxon>Bacteroidota</taxon>
        <taxon>Chitinophagia</taxon>
        <taxon>Chitinophagales</taxon>
        <taxon>Chitinophagaceae</taxon>
        <taxon>Chitinophaga</taxon>
    </lineage>
</organism>
<dbReference type="PANTHER" id="PTHR44196:SF2">
    <property type="entry name" value="SHORT-CHAIN DEHYDROGENASE-RELATED"/>
    <property type="match status" value="1"/>
</dbReference>
<dbReference type="PRINTS" id="PR00081">
    <property type="entry name" value="GDHRDH"/>
</dbReference>
<dbReference type="InterPro" id="IPR002347">
    <property type="entry name" value="SDR_fam"/>
</dbReference>
<dbReference type="RefSeq" id="WP_247811381.1">
    <property type="nucleotide sequence ID" value="NZ_CP095855.1"/>
</dbReference>
<dbReference type="SUPFAM" id="SSF51735">
    <property type="entry name" value="NAD(P)-binding Rossmann-fold domains"/>
    <property type="match status" value="1"/>
</dbReference>
<accession>A0ABY4I1J5</accession>
<evidence type="ECO:0000256" key="3">
    <source>
        <dbReference type="RuleBase" id="RU000363"/>
    </source>
</evidence>